<organism evidence="3 4">
    <name type="scientific">Bondarzewia mesenterica</name>
    <dbReference type="NCBI Taxonomy" id="1095465"/>
    <lineage>
        <taxon>Eukaryota</taxon>
        <taxon>Fungi</taxon>
        <taxon>Dikarya</taxon>
        <taxon>Basidiomycota</taxon>
        <taxon>Agaricomycotina</taxon>
        <taxon>Agaricomycetes</taxon>
        <taxon>Russulales</taxon>
        <taxon>Bondarzewiaceae</taxon>
        <taxon>Bondarzewia</taxon>
    </lineage>
</organism>
<reference evidence="3 4" key="1">
    <citation type="submission" date="2019-02" db="EMBL/GenBank/DDBJ databases">
        <title>Genome sequencing of the rare red list fungi Bondarzewia mesenterica.</title>
        <authorList>
            <person name="Buettner E."/>
            <person name="Kellner H."/>
        </authorList>
    </citation>
    <scope>NUCLEOTIDE SEQUENCE [LARGE SCALE GENOMIC DNA]</scope>
    <source>
        <strain evidence="3 4">DSM 108281</strain>
    </source>
</reference>
<keyword evidence="2" id="KW-1133">Transmembrane helix</keyword>
<feature type="transmembrane region" description="Helical" evidence="2">
    <location>
        <begin position="156"/>
        <end position="174"/>
    </location>
</feature>
<keyword evidence="4" id="KW-1185">Reference proteome</keyword>
<feature type="transmembrane region" description="Helical" evidence="2">
    <location>
        <begin position="63"/>
        <end position="84"/>
    </location>
</feature>
<keyword evidence="2" id="KW-0472">Membrane</keyword>
<keyword evidence="2" id="KW-0812">Transmembrane</keyword>
<evidence type="ECO:0000313" key="3">
    <source>
        <dbReference type="EMBL" id="THH07283.1"/>
    </source>
</evidence>
<evidence type="ECO:0000256" key="2">
    <source>
        <dbReference type="SAM" id="Phobius"/>
    </source>
</evidence>
<evidence type="ECO:0000256" key="1">
    <source>
        <dbReference type="SAM" id="MobiDB-lite"/>
    </source>
</evidence>
<gene>
    <name evidence="3" type="ORF">EW146_g9365</name>
</gene>
<feature type="compositionally biased region" description="Polar residues" evidence="1">
    <location>
        <begin position="261"/>
        <end position="270"/>
    </location>
</feature>
<feature type="transmembrane region" description="Helical" evidence="2">
    <location>
        <begin position="29"/>
        <end position="51"/>
    </location>
</feature>
<protein>
    <recommendedName>
        <fullName evidence="5">G-protein coupled receptors family 1 profile domain-containing protein</fullName>
    </recommendedName>
</protein>
<dbReference type="EMBL" id="SGPL01000792">
    <property type="protein sequence ID" value="THH07283.1"/>
    <property type="molecule type" value="Genomic_DNA"/>
</dbReference>
<dbReference type="Proteomes" id="UP000310158">
    <property type="component" value="Unassembled WGS sequence"/>
</dbReference>
<feature type="region of interest" description="Disordered" evidence="1">
    <location>
        <begin position="249"/>
        <end position="270"/>
    </location>
</feature>
<dbReference type="OrthoDB" id="3349377at2759"/>
<evidence type="ECO:0000313" key="4">
    <source>
        <dbReference type="Proteomes" id="UP000310158"/>
    </source>
</evidence>
<dbReference type="AlphaFoldDB" id="A0A4V3XCV8"/>
<accession>A0A4V3XCV8</accession>
<comment type="caution">
    <text evidence="3">The sequence shown here is derived from an EMBL/GenBank/DDBJ whole genome shotgun (WGS) entry which is preliminary data.</text>
</comment>
<feature type="transmembrane region" description="Helical" evidence="2">
    <location>
        <begin position="114"/>
        <end position="135"/>
    </location>
</feature>
<name>A0A4V3XCV8_9AGAM</name>
<proteinExistence type="predicted"/>
<evidence type="ECO:0008006" key="5">
    <source>
        <dbReference type="Google" id="ProtNLM"/>
    </source>
</evidence>
<sequence>MDCKYLVSRLSEVTDHTLPPHSARSCHFWVGYFQTITSIGELFVAEIILVFRLWAIYRQSRNILIGVLSLFLLSAVATVTVLAIQSKHAVGTNHPLPGIYICILTAKLNILYAVWIPVVVFEGVAFLLVASKAFMHLKHAGDVGAKSIMGVIFRDSFLYFLAIYAISLTNAMIYKFGQVNSIHSLMVKSLGKILTSGIDAQPGLYNIPQGPSSALISITTSRMLLNLRQKAKQDAEIFAKEMSTLRFGSRRVPQSEDVSAADSTPNAISS</sequence>